<dbReference type="RefSeq" id="WP_136726038.1">
    <property type="nucleotide sequence ID" value="NZ_SUMC01000024.1"/>
</dbReference>
<reference evidence="1 2" key="1">
    <citation type="submission" date="2019-04" db="EMBL/GenBank/DDBJ databases">
        <title>Streptomyces oryziradicis sp. nov., a novel actinomycete isolated from rhizosphere soil of rice (Oryza sativa L.).</title>
        <authorList>
            <person name="Li C."/>
        </authorList>
    </citation>
    <scope>NUCLEOTIDE SEQUENCE [LARGE SCALE GENOMIC DNA]</scope>
    <source>
        <strain evidence="1 2">NEAU-C40</strain>
    </source>
</reference>
<evidence type="ECO:0000313" key="1">
    <source>
        <dbReference type="EMBL" id="TKA09195.1"/>
    </source>
</evidence>
<protein>
    <submittedName>
        <fullName evidence="1">Uncharacterized protein</fullName>
    </submittedName>
</protein>
<keyword evidence="2" id="KW-1185">Reference proteome</keyword>
<organism evidence="1 2">
    <name type="scientific">Actinacidiphila oryziradicis</name>
    <dbReference type="NCBI Taxonomy" id="2571141"/>
    <lineage>
        <taxon>Bacteria</taxon>
        <taxon>Bacillati</taxon>
        <taxon>Actinomycetota</taxon>
        <taxon>Actinomycetes</taxon>
        <taxon>Kitasatosporales</taxon>
        <taxon>Streptomycetaceae</taxon>
        <taxon>Actinacidiphila</taxon>
    </lineage>
</organism>
<comment type="caution">
    <text evidence="1">The sequence shown here is derived from an EMBL/GenBank/DDBJ whole genome shotgun (WGS) entry which is preliminary data.</text>
</comment>
<sequence length="104" mass="11204">MSTHPGRHVVESEQVLELGRVLDAPLQGVEQGELAVQQRLAAPGQIGEDLGDPAPEPLLFDGCLYRRSLRGTERPADLADLVVADPQRRGRTGHHLLVEILAGA</sequence>
<gene>
    <name evidence="1" type="ORF">FCI23_24245</name>
</gene>
<dbReference type="AlphaFoldDB" id="A0A4U0T7F8"/>
<evidence type="ECO:0000313" key="2">
    <source>
        <dbReference type="Proteomes" id="UP000305778"/>
    </source>
</evidence>
<name>A0A4U0T7F8_9ACTN</name>
<dbReference type="Proteomes" id="UP000305778">
    <property type="component" value="Unassembled WGS sequence"/>
</dbReference>
<accession>A0A4U0T7F8</accession>
<proteinExistence type="predicted"/>
<dbReference type="EMBL" id="SUMC01000024">
    <property type="protein sequence ID" value="TKA09195.1"/>
    <property type="molecule type" value="Genomic_DNA"/>
</dbReference>